<dbReference type="PRINTS" id="PR00368">
    <property type="entry name" value="FADPNR"/>
</dbReference>
<dbReference type="AlphaFoldDB" id="A0A4R4ECJ0"/>
<keyword evidence="5" id="KW-0560">Oxidoreductase</keyword>
<evidence type="ECO:0000256" key="5">
    <source>
        <dbReference type="ARBA" id="ARBA00023002"/>
    </source>
</evidence>
<dbReference type="InterPro" id="IPR045024">
    <property type="entry name" value="NDH-2"/>
</dbReference>
<comment type="similarity">
    <text evidence="1">Belongs to the NADH dehydrogenase family.</text>
</comment>
<keyword evidence="4" id="KW-0274">FAD</keyword>
<dbReference type="Proteomes" id="UP000295418">
    <property type="component" value="Unassembled WGS sequence"/>
</dbReference>
<evidence type="ECO:0000259" key="8">
    <source>
        <dbReference type="Pfam" id="PF07992"/>
    </source>
</evidence>
<evidence type="ECO:0000256" key="2">
    <source>
        <dbReference type="ARBA" id="ARBA00012637"/>
    </source>
</evidence>
<dbReference type="InterPro" id="IPR023753">
    <property type="entry name" value="FAD/NAD-binding_dom"/>
</dbReference>
<reference evidence="9 10" key="1">
    <citation type="submission" date="2019-03" db="EMBL/GenBank/DDBJ databases">
        <authorList>
            <person name="Kim M.K.M."/>
        </authorList>
    </citation>
    <scope>NUCLEOTIDE SEQUENCE [LARGE SCALE GENOMIC DNA]</scope>
    <source>
        <strain evidence="9 10">18JY21-1</strain>
    </source>
</reference>
<evidence type="ECO:0000256" key="3">
    <source>
        <dbReference type="ARBA" id="ARBA00022630"/>
    </source>
</evidence>
<feature type="domain" description="FAD/NAD(P)-binding" evidence="8">
    <location>
        <begin position="6"/>
        <end position="324"/>
    </location>
</feature>
<dbReference type="EMBL" id="SKFG01000010">
    <property type="protein sequence ID" value="TCZ77097.1"/>
    <property type="molecule type" value="Genomic_DNA"/>
</dbReference>
<evidence type="ECO:0000256" key="1">
    <source>
        <dbReference type="ARBA" id="ARBA00005272"/>
    </source>
</evidence>
<dbReference type="RefSeq" id="WP_132418197.1">
    <property type="nucleotide sequence ID" value="NZ_SKFG01000010.1"/>
</dbReference>
<evidence type="ECO:0000313" key="10">
    <source>
        <dbReference type="Proteomes" id="UP000295418"/>
    </source>
</evidence>
<dbReference type="OrthoDB" id="2641866at2"/>
<evidence type="ECO:0000256" key="6">
    <source>
        <dbReference type="ARBA" id="ARBA00023027"/>
    </source>
</evidence>
<comment type="catalytic activity">
    <reaction evidence="7">
        <text>a quinone + NADH + H(+) = a quinol + NAD(+)</text>
        <dbReference type="Rhea" id="RHEA:46160"/>
        <dbReference type="ChEBI" id="CHEBI:15378"/>
        <dbReference type="ChEBI" id="CHEBI:24646"/>
        <dbReference type="ChEBI" id="CHEBI:57540"/>
        <dbReference type="ChEBI" id="CHEBI:57945"/>
        <dbReference type="ChEBI" id="CHEBI:132124"/>
        <dbReference type="EC" id="1.6.5.9"/>
    </reaction>
</comment>
<dbReference type="SUPFAM" id="SSF51905">
    <property type="entry name" value="FAD/NAD(P)-binding domain"/>
    <property type="match status" value="1"/>
</dbReference>
<dbReference type="EC" id="1.6.5.9" evidence="2"/>
<gene>
    <name evidence="9" type="ORF">E0485_11565</name>
</gene>
<comment type="caution">
    <text evidence="9">The sequence shown here is derived from an EMBL/GenBank/DDBJ whole genome shotgun (WGS) entry which is preliminary data.</text>
</comment>
<organism evidence="9 10">
    <name type="scientific">Paenibacillus albiflavus</name>
    <dbReference type="NCBI Taxonomy" id="2545760"/>
    <lineage>
        <taxon>Bacteria</taxon>
        <taxon>Bacillati</taxon>
        <taxon>Bacillota</taxon>
        <taxon>Bacilli</taxon>
        <taxon>Bacillales</taxon>
        <taxon>Paenibacillaceae</taxon>
        <taxon>Paenibacillus</taxon>
    </lineage>
</organism>
<keyword evidence="3" id="KW-0285">Flavoprotein</keyword>
<keyword evidence="10" id="KW-1185">Reference proteome</keyword>
<dbReference type="PANTHER" id="PTHR43706:SF47">
    <property type="entry name" value="EXTERNAL NADH-UBIQUINONE OXIDOREDUCTASE 1, MITOCHONDRIAL-RELATED"/>
    <property type="match status" value="1"/>
</dbReference>
<name>A0A4R4ECJ0_9BACL</name>
<dbReference type="GO" id="GO:0050136">
    <property type="term" value="F:NADH dehydrogenase (quinone) (non-electrogenic) activity"/>
    <property type="evidence" value="ECO:0007669"/>
    <property type="project" value="UniProtKB-EC"/>
</dbReference>
<dbReference type="InterPro" id="IPR036188">
    <property type="entry name" value="FAD/NAD-bd_sf"/>
</dbReference>
<keyword evidence="6" id="KW-0520">NAD</keyword>
<protein>
    <recommendedName>
        <fullName evidence="2">NADH:ubiquinone reductase (non-electrogenic)</fullName>
        <ecNumber evidence="2">1.6.5.9</ecNumber>
    </recommendedName>
</protein>
<sequence length="393" mass="42672">MNELTCVVVGGGYAGIHAQKAIRKAFLGESGSRLKLILIDKNTYHLRKVLLFKKATRDEDIAIPFTNLLSDGTNFIQATVTGIESVEKRLFYQDTGGNEHSMRYDLLVLAAGSVVMRPDPAQGGIALVNLDAAAKIRQAWRTNLMKAAQETNPLERQRLMTLAIAGAGISGIETSAELASIVREEARVIGLDPTAVKIFLLNSNDRLFPEGPAKVGQKLEHSLEQCGVKIFHGRKAMHEKGGIVTLSDGETIPVGLCVWTLGLLPNPMLRSLGLPLTTEGEVIVDASYRVQGSQGVYSIGDCARIVDPATGRKDGKTCKEATAQAGRLAKIMMADITGLPAPVHKGFMDFFCFGLGPNQGMAWIRKWGIDMIITGQLGWRLRKFTWDSASLLK</sequence>
<accession>A0A4R4ECJ0</accession>
<proteinExistence type="inferred from homology"/>
<evidence type="ECO:0000313" key="9">
    <source>
        <dbReference type="EMBL" id="TCZ77097.1"/>
    </source>
</evidence>
<dbReference type="PANTHER" id="PTHR43706">
    <property type="entry name" value="NADH DEHYDROGENASE"/>
    <property type="match status" value="1"/>
</dbReference>
<evidence type="ECO:0000256" key="7">
    <source>
        <dbReference type="ARBA" id="ARBA00047599"/>
    </source>
</evidence>
<dbReference type="Gene3D" id="3.50.50.100">
    <property type="match status" value="1"/>
</dbReference>
<evidence type="ECO:0000256" key="4">
    <source>
        <dbReference type="ARBA" id="ARBA00022827"/>
    </source>
</evidence>
<dbReference type="Pfam" id="PF07992">
    <property type="entry name" value="Pyr_redox_2"/>
    <property type="match status" value="1"/>
</dbReference>